<dbReference type="InterPro" id="IPR036388">
    <property type="entry name" value="WH-like_DNA-bd_sf"/>
</dbReference>
<feature type="domain" description="Arginine repressor DNA-binding" evidence="1">
    <location>
        <begin position="13"/>
        <end position="62"/>
    </location>
</feature>
<keyword evidence="3" id="KW-1185">Reference proteome</keyword>
<name>A0ABW3LDN5_9BACL</name>
<dbReference type="Proteomes" id="UP001597109">
    <property type="component" value="Unassembled WGS sequence"/>
</dbReference>
<dbReference type="InterPro" id="IPR036390">
    <property type="entry name" value="WH_DNA-bd_sf"/>
</dbReference>
<dbReference type="PANTHER" id="PTHR34471:SF1">
    <property type="entry name" value="ARGININE REPRESSOR"/>
    <property type="match status" value="1"/>
</dbReference>
<protein>
    <recommendedName>
        <fullName evidence="1">Arginine repressor DNA-binding domain-containing protein</fullName>
    </recommendedName>
</protein>
<dbReference type="RefSeq" id="WP_144840868.1">
    <property type="nucleotide sequence ID" value="NZ_JBHTKI010000014.1"/>
</dbReference>
<dbReference type="PANTHER" id="PTHR34471">
    <property type="entry name" value="ARGININE REPRESSOR"/>
    <property type="match status" value="1"/>
</dbReference>
<organism evidence="2 3">
    <name type="scientific">Metaplanococcus flavidus</name>
    <dbReference type="NCBI Taxonomy" id="569883"/>
    <lineage>
        <taxon>Bacteria</taxon>
        <taxon>Bacillati</taxon>
        <taxon>Bacillota</taxon>
        <taxon>Bacilli</taxon>
        <taxon>Bacillales</taxon>
        <taxon>Caryophanaceae</taxon>
        <taxon>Metaplanococcus</taxon>
    </lineage>
</organism>
<evidence type="ECO:0000259" key="1">
    <source>
        <dbReference type="Pfam" id="PF01316"/>
    </source>
</evidence>
<accession>A0ABW3LDN5</accession>
<evidence type="ECO:0000313" key="2">
    <source>
        <dbReference type="EMBL" id="MFD1031856.1"/>
    </source>
</evidence>
<dbReference type="Gene3D" id="1.10.10.10">
    <property type="entry name" value="Winged helix-like DNA-binding domain superfamily/Winged helix DNA-binding domain"/>
    <property type="match status" value="1"/>
</dbReference>
<comment type="caution">
    <text evidence="2">The sequence shown here is derived from an EMBL/GenBank/DDBJ whole genome shotgun (WGS) entry which is preliminary data.</text>
</comment>
<dbReference type="EMBL" id="JBHTKI010000014">
    <property type="protein sequence ID" value="MFD1031856.1"/>
    <property type="molecule type" value="Genomic_DNA"/>
</dbReference>
<dbReference type="InterPro" id="IPR001669">
    <property type="entry name" value="Arg_repress"/>
</dbReference>
<dbReference type="Pfam" id="PF01316">
    <property type="entry name" value="Arg_repressor"/>
    <property type="match status" value="1"/>
</dbReference>
<dbReference type="SUPFAM" id="SSF46785">
    <property type="entry name" value="Winged helix' DNA-binding domain"/>
    <property type="match status" value="1"/>
</dbReference>
<sequence>MRGDQINIESTHRMKRREAILNIVKSGRIKSHNDIVAELEERGVDTVQGTVSRDLDVLKIKKGDSGFYEITPETQRDMHLTDIQNILQTSPVTYYKNVATHYVKVEKGKASLLAFHLQEVFPTVILDVTIRMDSLVLLINLDAETEDFFDLMANS</sequence>
<reference evidence="3" key="1">
    <citation type="journal article" date="2019" name="Int. J. Syst. Evol. Microbiol.">
        <title>The Global Catalogue of Microorganisms (GCM) 10K type strain sequencing project: providing services to taxonomists for standard genome sequencing and annotation.</title>
        <authorList>
            <consortium name="The Broad Institute Genomics Platform"/>
            <consortium name="The Broad Institute Genome Sequencing Center for Infectious Disease"/>
            <person name="Wu L."/>
            <person name="Ma J."/>
        </authorList>
    </citation>
    <scope>NUCLEOTIDE SEQUENCE [LARGE SCALE GENOMIC DNA]</scope>
    <source>
        <strain evidence="3">CCUG 56756</strain>
    </source>
</reference>
<proteinExistence type="predicted"/>
<evidence type="ECO:0000313" key="3">
    <source>
        <dbReference type="Proteomes" id="UP001597109"/>
    </source>
</evidence>
<gene>
    <name evidence="2" type="ORF">ACFQ1X_10485</name>
</gene>
<dbReference type="InterPro" id="IPR020900">
    <property type="entry name" value="Arg_repress_DNA-bd"/>
</dbReference>